<dbReference type="OrthoDB" id="9786826at2"/>
<dbReference type="eggNOG" id="COG1060">
    <property type="taxonomic scope" value="Bacteria"/>
</dbReference>
<evidence type="ECO:0000256" key="9">
    <source>
        <dbReference type="ARBA" id="ARBA00023239"/>
    </source>
</evidence>
<comment type="catalytic activity">
    <reaction evidence="10">
        <text>5-amino-5-(4-hydroxybenzyl)-6-(D-ribitylimino)-5,6-dihydrouracil + S-adenosyl-L-methionine = 7,8-didemethyl-8-hydroxy-5-deazariboflavin + 5'-deoxyadenosine + L-methionine + NH4(+) + H(+)</text>
        <dbReference type="Rhea" id="RHEA:55204"/>
        <dbReference type="ChEBI" id="CHEBI:15378"/>
        <dbReference type="ChEBI" id="CHEBI:17319"/>
        <dbReference type="ChEBI" id="CHEBI:28938"/>
        <dbReference type="ChEBI" id="CHEBI:57844"/>
        <dbReference type="ChEBI" id="CHEBI:59789"/>
        <dbReference type="ChEBI" id="CHEBI:59904"/>
        <dbReference type="ChEBI" id="CHEBI:85936"/>
        <dbReference type="EC" id="4.3.1.32"/>
    </reaction>
</comment>
<keyword evidence="5" id="KW-0949">S-adenosyl-L-methionine</keyword>
<keyword evidence="9" id="KW-0456">Lyase</keyword>
<dbReference type="GO" id="GO:0051539">
    <property type="term" value="F:4 iron, 4 sulfur cluster binding"/>
    <property type="evidence" value="ECO:0007669"/>
    <property type="project" value="UniProtKB-KW"/>
</dbReference>
<dbReference type="SMART" id="SM00729">
    <property type="entry name" value="Elp3"/>
    <property type="match status" value="1"/>
</dbReference>
<dbReference type="InterPro" id="IPR034405">
    <property type="entry name" value="F420"/>
</dbReference>
<comment type="cofactor">
    <cofactor evidence="1">
        <name>[4Fe-4S] cluster</name>
        <dbReference type="ChEBI" id="CHEBI:49883"/>
    </cofactor>
</comment>
<comment type="pathway">
    <text evidence="2">Cofactor biosynthesis; coenzyme F0 biosynthesis.</text>
</comment>
<dbReference type="EC" id="4.3.1.32" evidence="3"/>
<evidence type="ECO:0000256" key="3">
    <source>
        <dbReference type="ARBA" id="ARBA00012126"/>
    </source>
</evidence>
<proteinExistence type="inferred from homology"/>
<evidence type="ECO:0000256" key="2">
    <source>
        <dbReference type="ARBA" id="ARBA00004712"/>
    </source>
</evidence>
<dbReference type="HAMAP" id="MF_01611">
    <property type="entry name" value="FO_synth_sub1"/>
    <property type="match status" value="1"/>
</dbReference>
<dbReference type="InterPro" id="IPR006638">
    <property type="entry name" value="Elp3/MiaA/NifB-like_rSAM"/>
</dbReference>
<dbReference type="KEGG" id="hhl:Halha_2354"/>
<keyword evidence="8" id="KW-0411">Iron-sulfur</keyword>
<dbReference type="SFLD" id="SFLDG01388">
    <property type="entry name" value="7_8-didemethyl-8-hydroxy-5-dea"/>
    <property type="match status" value="1"/>
</dbReference>
<keyword evidence="7" id="KW-0408">Iron</keyword>
<dbReference type="Pfam" id="PF04055">
    <property type="entry name" value="Radical_SAM"/>
    <property type="match status" value="1"/>
</dbReference>
<dbReference type="Proteomes" id="UP000010880">
    <property type="component" value="Chromosome"/>
</dbReference>
<dbReference type="GO" id="GO:0046872">
    <property type="term" value="F:metal ion binding"/>
    <property type="evidence" value="ECO:0007669"/>
    <property type="project" value="UniProtKB-KW"/>
</dbReference>
<dbReference type="UniPathway" id="UPA00072"/>
<dbReference type="CDD" id="cd01335">
    <property type="entry name" value="Radical_SAM"/>
    <property type="match status" value="1"/>
</dbReference>
<gene>
    <name evidence="12" type="ordered locus">Halha_2354</name>
</gene>
<feature type="domain" description="Radical SAM core" evidence="11">
    <location>
        <begin position="4"/>
        <end position="240"/>
    </location>
</feature>
<dbReference type="Gene3D" id="3.20.20.70">
    <property type="entry name" value="Aldolase class I"/>
    <property type="match status" value="1"/>
</dbReference>
<protein>
    <recommendedName>
        <fullName evidence="3">7,8-didemethyl-8-hydroxy-5-deazariboflavin synthase</fullName>
        <ecNumber evidence="3">4.3.1.32</ecNumber>
    </recommendedName>
</protein>
<dbReference type="STRING" id="748449.Halha_2354"/>
<dbReference type="AlphaFoldDB" id="L0KDS2"/>
<keyword evidence="4" id="KW-0004">4Fe-4S</keyword>
<evidence type="ECO:0000256" key="7">
    <source>
        <dbReference type="ARBA" id="ARBA00023004"/>
    </source>
</evidence>
<dbReference type="InterPro" id="IPR058240">
    <property type="entry name" value="rSAM_sf"/>
</dbReference>
<dbReference type="RefSeq" id="WP_015327942.1">
    <property type="nucleotide sequence ID" value="NC_019978.1"/>
</dbReference>
<dbReference type="GO" id="GO:0044689">
    <property type="term" value="F:7,8-didemethyl-8-hydroxy-5-deazariboflavin synthase activity"/>
    <property type="evidence" value="ECO:0007669"/>
    <property type="project" value="UniProtKB-EC"/>
</dbReference>
<evidence type="ECO:0000256" key="5">
    <source>
        <dbReference type="ARBA" id="ARBA00022691"/>
    </source>
</evidence>
<evidence type="ECO:0000256" key="1">
    <source>
        <dbReference type="ARBA" id="ARBA00001966"/>
    </source>
</evidence>
<evidence type="ECO:0000313" key="12">
    <source>
        <dbReference type="EMBL" id="AGB42228.1"/>
    </source>
</evidence>
<keyword evidence="6" id="KW-0479">Metal-binding</keyword>
<name>L0KDS2_HALHC</name>
<evidence type="ECO:0000256" key="10">
    <source>
        <dbReference type="ARBA" id="ARBA00048974"/>
    </source>
</evidence>
<dbReference type="NCBIfam" id="TIGR03550">
    <property type="entry name" value="F420_cofG"/>
    <property type="match status" value="1"/>
</dbReference>
<dbReference type="SFLD" id="SFLDF00294">
    <property type="entry name" value="7_8-didemethyl-8-hydroxy-5-dea"/>
    <property type="match status" value="1"/>
</dbReference>
<dbReference type="InterPro" id="IPR007197">
    <property type="entry name" value="rSAM"/>
</dbReference>
<sequence length="327" mass="36991">MKTVTYSKNIFIPLTNACYNNCNYCQFKKPLSKANITSLAQIKATLKQAKQAGCKEVLFTCGSKPRKVAGFKEKLKLETGFKSLFDLLVAACQQALEIGLLPHSNLGVISKEKLQKLARYNASLGLMLETTADVNAHTQSPTKKPVFRKKLISTAGQLKIPFTSGLLLGIGESRQDRIDSLIELKKLQTTYGHLQEIILQPVDPPIDTEITTPSIRVLIDTLELARKILPEEVALQVPPNLVDLNQVISYFIDDIGGISPLTIDYINPEHKWPAIERLQTRFPEIKFQERLPVYSQYLTTEWLKEPVWNCLQSEGWLDEYRTEKNFN</sequence>
<evidence type="ECO:0000259" key="11">
    <source>
        <dbReference type="PROSITE" id="PS51918"/>
    </source>
</evidence>
<evidence type="ECO:0000256" key="4">
    <source>
        <dbReference type="ARBA" id="ARBA00022485"/>
    </source>
</evidence>
<reference evidence="13" key="1">
    <citation type="submission" date="2012-02" db="EMBL/GenBank/DDBJ databases">
        <title>The complete genome of Halobacteroides halobius DSM 5150.</title>
        <authorList>
            <person name="Lucas S."/>
            <person name="Copeland A."/>
            <person name="Lapidus A."/>
            <person name="Glavina del Rio T."/>
            <person name="Dalin E."/>
            <person name="Tice H."/>
            <person name="Bruce D."/>
            <person name="Goodwin L."/>
            <person name="Pitluck S."/>
            <person name="Peters L."/>
            <person name="Mikhailova N."/>
            <person name="Gu W."/>
            <person name="Kyrpides N."/>
            <person name="Mavromatis K."/>
            <person name="Ivanova N."/>
            <person name="Brettin T."/>
            <person name="Detter J.C."/>
            <person name="Han C."/>
            <person name="Larimer F."/>
            <person name="Land M."/>
            <person name="Hauser L."/>
            <person name="Markowitz V."/>
            <person name="Cheng J.-F."/>
            <person name="Hugenholtz P."/>
            <person name="Woyke T."/>
            <person name="Wu D."/>
            <person name="Tindall B."/>
            <person name="Pomrenke H."/>
            <person name="Brambilla E."/>
            <person name="Klenk H.-P."/>
            <person name="Eisen J.A."/>
        </authorList>
    </citation>
    <scope>NUCLEOTIDE SEQUENCE [LARGE SCALE GENOMIC DNA]</scope>
    <source>
        <strain evidence="13">ATCC 35273 / DSM 5150 / MD-1</strain>
    </source>
</reference>
<dbReference type="SFLD" id="SFLDG01064">
    <property type="entry name" value="F420__menaquinone_cofactor_bio"/>
    <property type="match status" value="1"/>
</dbReference>
<dbReference type="EMBL" id="CP003359">
    <property type="protein sequence ID" value="AGB42228.1"/>
    <property type="molecule type" value="Genomic_DNA"/>
</dbReference>
<dbReference type="PROSITE" id="PS51918">
    <property type="entry name" value="RADICAL_SAM"/>
    <property type="match status" value="1"/>
</dbReference>
<dbReference type="InterPro" id="IPR019939">
    <property type="entry name" value="CofG_family"/>
</dbReference>
<dbReference type="PANTHER" id="PTHR43076:SF15">
    <property type="entry name" value="7,8-DIDEMETHYL-8-HYDROXY-5-DEAZARIBOFLAVIN SYNTHASE"/>
    <property type="match status" value="1"/>
</dbReference>
<dbReference type="InterPro" id="IPR013785">
    <property type="entry name" value="Aldolase_TIM"/>
</dbReference>
<evidence type="ECO:0000256" key="8">
    <source>
        <dbReference type="ARBA" id="ARBA00023014"/>
    </source>
</evidence>
<dbReference type="GO" id="GO:0016765">
    <property type="term" value="F:transferase activity, transferring alkyl or aryl (other than methyl) groups"/>
    <property type="evidence" value="ECO:0007669"/>
    <property type="project" value="InterPro"/>
</dbReference>
<dbReference type="PANTHER" id="PTHR43076">
    <property type="entry name" value="FO SYNTHASE (COFH)"/>
    <property type="match status" value="1"/>
</dbReference>
<dbReference type="SUPFAM" id="SSF102114">
    <property type="entry name" value="Radical SAM enzymes"/>
    <property type="match status" value="1"/>
</dbReference>
<dbReference type="NCBIfam" id="NF004884">
    <property type="entry name" value="PRK06245.1"/>
    <property type="match status" value="1"/>
</dbReference>
<evidence type="ECO:0000256" key="6">
    <source>
        <dbReference type="ARBA" id="ARBA00022723"/>
    </source>
</evidence>
<dbReference type="SFLD" id="SFLDS00029">
    <property type="entry name" value="Radical_SAM"/>
    <property type="match status" value="1"/>
</dbReference>
<accession>L0KDS2</accession>
<evidence type="ECO:0000313" key="13">
    <source>
        <dbReference type="Proteomes" id="UP000010880"/>
    </source>
</evidence>
<dbReference type="HOGENOM" id="CLU_054174_0_0_9"/>
<organism evidence="12 13">
    <name type="scientific">Halobacteroides halobius (strain ATCC 35273 / DSM 5150 / MD-1)</name>
    <dbReference type="NCBI Taxonomy" id="748449"/>
    <lineage>
        <taxon>Bacteria</taxon>
        <taxon>Bacillati</taxon>
        <taxon>Bacillota</taxon>
        <taxon>Clostridia</taxon>
        <taxon>Halanaerobiales</taxon>
        <taxon>Halobacteroidaceae</taxon>
        <taxon>Halobacteroides</taxon>
    </lineage>
</organism>
<keyword evidence="13" id="KW-1185">Reference proteome</keyword>